<evidence type="ECO:0000313" key="1">
    <source>
        <dbReference type="EMBL" id="KFD44842.1"/>
    </source>
</evidence>
<dbReference type="PANTHER" id="PTHR38681:SF1">
    <property type="entry name" value="RETROVIRUS-RELATED POL POLYPROTEIN FROM TRANSPOSON 412-LIKE PROTEIN"/>
    <property type="match status" value="1"/>
</dbReference>
<accession>A0A085LIP6</accession>
<organism evidence="1 2">
    <name type="scientific">Trichuris suis</name>
    <name type="common">pig whipworm</name>
    <dbReference type="NCBI Taxonomy" id="68888"/>
    <lineage>
        <taxon>Eukaryota</taxon>
        <taxon>Metazoa</taxon>
        <taxon>Ecdysozoa</taxon>
        <taxon>Nematoda</taxon>
        <taxon>Enoplea</taxon>
        <taxon>Dorylaimia</taxon>
        <taxon>Trichinellida</taxon>
        <taxon>Trichuridae</taxon>
        <taxon>Trichuris</taxon>
    </lineage>
</organism>
<proteinExistence type="predicted"/>
<gene>
    <name evidence="1" type="ORF">M513_14281</name>
</gene>
<dbReference type="AlphaFoldDB" id="A0A085LIP6"/>
<dbReference type="EMBL" id="KL364373">
    <property type="protein sequence ID" value="KFD44842.1"/>
    <property type="molecule type" value="Genomic_DNA"/>
</dbReference>
<dbReference type="PANTHER" id="PTHR38681">
    <property type="entry name" value="RETROVIRUS-RELATED POL POLYPROTEIN FROM TRANSPOSON 412-LIKE PROTEIN-RELATED"/>
    <property type="match status" value="1"/>
</dbReference>
<keyword evidence="2" id="KW-1185">Reference proteome</keyword>
<reference evidence="1 2" key="1">
    <citation type="journal article" date="2014" name="Nat. Genet.">
        <title>Genome and transcriptome of the porcine whipworm Trichuris suis.</title>
        <authorList>
            <person name="Jex A.R."/>
            <person name="Nejsum P."/>
            <person name="Schwarz E.M."/>
            <person name="Hu L."/>
            <person name="Young N.D."/>
            <person name="Hall R.S."/>
            <person name="Korhonen P.K."/>
            <person name="Liao S."/>
            <person name="Thamsborg S."/>
            <person name="Xia J."/>
            <person name="Xu P."/>
            <person name="Wang S."/>
            <person name="Scheerlinck J.P."/>
            <person name="Hofmann A."/>
            <person name="Sternberg P.W."/>
            <person name="Wang J."/>
            <person name="Gasser R.B."/>
        </authorList>
    </citation>
    <scope>NUCLEOTIDE SEQUENCE [LARGE SCALE GENOMIC DNA]</scope>
    <source>
        <strain evidence="1">DCEP-RM93M</strain>
    </source>
</reference>
<sequence length="136" mass="15112">MLGIRAAVKEGLWYSFAELVYGSPLRLPAIFFSASVSHSDPSVLMAHLDTFFKSMRPTPTRQSTQRYWHVPQSLSTASHVFLRVDAHCPPLSPAYEGPLTVTNRMDKTIIIIRNGKTDTVSIGRVKPAFLDPVTTP</sequence>
<protein>
    <submittedName>
        <fullName evidence="1">Uncharacterized protein</fullName>
    </submittedName>
</protein>
<dbReference type="Proteomes" id="UP000030764">
    <property type="component" value="Unassembled WGS sequence"/>
</dbReference>
<evidence type="ECO:0000313" key="2">
    <source>
        <dbReference type="Proteomes" id="UP000030764"/>
    </source>
</evidence>
<name>A0A085LIP6_9BILA</name>